<sequence>MLPTANGINLCVANNVGSIGLAVASTIFSECSLLDLKDLGKDEELQSLVSLVKSIASNPADVSSTLYAYMANQTSDSVDGLCSTFNDVISPCAYKLLPKLLPTIQKDDVCCAEMSDLIDLLNFFVPGDKNMNYFLINEVVDGLNRFLCSTKGDSTCGYDMFSQMTSTYTADTFTLLESVILPFVTITSGDECTAMSGKAYTDSASNKSTTTINYSCCIHQMRPFLQSVQSGFEYFFGDTVVEILNGMLQFTATDGGFVDSLPGTTTCTFDDTCDDPDNLNDEEDKTREVGTKNPGKNDLVDTNCTMIDKCSGDKSVCSQVCDRGSVEVSPWLSSTLAYQRNLAFSGPLCYAQIPATHNSAITLADGYGNRDQLFNVNLDTDKWWSYLKTNNQMLSLTDQLDIGVRFVEVDTHFFLNDFHTGHCGTLGSDSLKKFFDQFNTQLGKYGTNNWGVELLGCFPSFSGIKGSEQVLTKDSVDEIKAWLNENPTEFVVVYLDTGSDITRLKKLPDLNTVLTDAFGDLIVPEKTLQDLATAKWVGGSINNFINAGHRVLVLANEDTGVAYSLYDFCGGHKELTVEFIDDLPDTKRQINGLTIYGNEYLLRSYSEELRYISLSAEGALTRSFPVFLDADSIPKYLRWNINLIATDNADVAKMAAQVWSWAKGEPSTTETGAYVLMDTAGRWVASTTAPQTSRACWDSSTLSWSIVDFAKTCPTGSTFTAPTDPYQNYLLYTALSEQKITDTSVVINATLTIVGAPTPAPSEVIVVDAATTASSASAAAESDTETTASSPYCRTGGGCGGSSRLRH</sequence>
<comment type="subcellular location">
    <subcellularLocation>
        <location evidence="1">Membrane</location>
    </subcellularLocation>
</comment>
<dbReference type="PANTHER" id="PTHR35518">
    <property type="entry name" value="MAINTENANCE OF TELOMOERE CAPPING"/>
    <property type="match status" value="1"/>
</dbReference>
<comment type="caution">
    <text evidence="5">The sequence shown here is derived from an EMBL/GenBank/DDBJ whole genome shotgun (WGS) entry which is preliminary data.</text>
</comment>
<evidence type="ECO:0000313" key="5">
    <source>
        <dbReference type="EMBL" id="KAG7401336.1"/>
    </source>
</evidence>
<evidence type="ECO:0008006" key="7">
    <source>
        <dbReference type="Google" id="ProtNLM"/>
    </source>
</evidence>
<dbReference type="Proteomes" id="UP000693981">
    <property type="component" value="Unassembled WGS sequence"/>
</dbReference>
<dbReference type="GO" id="GO:0016020">
    <property type="term" value="C:membrane"/>
    <property type="evidence" value="ECO:0007669"/>
    <property type="project" value="UniProtKB-SubCell"/>
</dbReference>
<dbReference type="EMBL" id="JAGDFL010000014">
    <property type="protein sequence ID" value="KAG7401336.1"/>
    <property type="molecule type" value="Genomic_DNA"/>
</dbReference>
<gene>
    <name evidence="5" type="ORF">PHYBOEH_001752</name>
</gene>
<dbReference type="AlphaFoldDB" id="A0A8T1X6E2"/>
<evidence type="ECO:0000256" key="2">
    <source>
        <dbReference type="ARBA" id="ARBA00022692"/>
    </source>
</evidence>
<proteinExistence type="predicted"/>
<organism evidence="5 6">
    <name type="scientific">Phytophthora boehmeriae</name>
    <dbReference type="NCBI Taxonomy" id="109152"/>
    <lineage>
        <taxon>Eukaryota</taxon>
        <taxon>Sar</taxon>
        <taxon>Stramenopiles</taxon>
        <taxon>Oomycota</taxon>
        <taxon>Peronosporomycetes</taxon>
        <taxon>Peronosporales</taxon>
        <taxon>Peronosporaceae</taxon>
        <taxon>Phytophthora</taxon>
    </lineage>
</organism>
<evidence type="ECO:0000256" key="3">
    <source>
        <dbReference type="ARBA" id="ARBA00022989"/>
    </source>
</evidence>
<reference evidence="5" key="1">
    <citation type="submission" date="2021-02" db="EMBL/GenBank/DDBJ databases">
        <authorList>
            <person name="Palmer J.M."/>
        </authorList>
    </citation>
    <scope>NUCLEOTIDE SEQUENCE</scope>
    <source>
        <strain evidence="5">SCRP23</strain>
    </source>
</reference>
<evidence type="ECO:0000313" key="6">
    <source>
        <dbReference type="Proteomes" id="UP000693981"/>
    </source>
</evidence>
<dbReference type="Pfam" id="PF26146">
    <property type="entry name" value="PI-PLC_X"/>
    <property type="match status" value="1"/>
</dbReference>
<dbReference type="InterPro" id="IPR051008">
    <property type="entry name" value="Telomere_Capping_Maintenance"/>
</dbReference>
<name>A0A8T1X6E2_9STRA</name>
<evidence type="ECO:0000256" key="4">
    <source>
        <dbReference type="ARBA" id="ARBA00023136"/>
    </source>
</evidence>
<keyword evidence="3" id="KW-1133">Transmembrane helix</keyword>
<protein>
    <recommendedName>
        <fullName evidence="7">PLC-like phosphodiesterase</fullName>
    </recommendedName>
</protein>
<keyword evidence="6" id="KW-1185">Reference proteome</keyword>
<keyword evidence="4" id="KW-0472">Membrane</keyword>
<keyword evidence="2" id="KW-0812">Transmembrane</keyword>
<dbReference type="PANTHER" id="PTHR35518:SF2">
    <property type="entry name" value="MAINTENANCE OF TELOMERE CAPPING PROTEIN 6"/>
    <property type="match status" value="1"/>
</dbReference>
<dbReference type="OrthoDB" id="7984201at2759"/>
<accession>A0A8T1X6E2</accession>
<evidence type="ECO:0000256" key="1">
    <source>
        <dbReference type="ARBA" id="ARBA00004370"/>
    </source>
</evidence>